<dbReference type="EMBL" id="JACQAY010000299">
    <property type="protein sequence ID" value="MBI3540399.1"/>
    <property type="molecule type" value="Genomic_DNA"/>
</dbReference>
<evidence type="ECO:0000313" key="7">
    <source>
        <dbReference type="EMBL" id="MBI3540399.1"/>
    </source>
</evidence>
<feature type="modified residue" description="N6-(pyridoxal phosphate)lysine" evidence="4">
    <location>
        <position position="205"/>
    </location>
</feature>
<protein>
    <submittedName>
        <fullName evidence="7">Cystathionine gamma-synthase</fullName>
        <ecNumber evidence="7">2.5.1.48</ecNumber>
    </submittedName>
</protein>
<evidence type="ECO:0000256" key="4">
    <source>
        <dbReference type="PIRSR" id="PIRSR001434-2"/>
    </source>
</evidence>
<dbReference type="FunFam" id="3.40.640.10:FF:000009">
    <property type="entry name" value="Cystathionine gamma-synthase homolog"/>
    <property type="match status" value="1"/>
</dbReference>
<dbReference type="EC" id="2.5.1.48" evidence="7"/>
<comment type="cofactor">
    <cofactor evidence="1 5">
        <name>pyridoxal 5'-phosphate</name>
        <dbReference type="ChEBI" id="CHEBI:597326"/>
    </cofactor>
</comment>
<dbReference type="CDD" id="cd00614">
    <property type="entry name" value="CGS_like"/>
    <property type="match status" value="1"/>
</dbReference>
<dbReference type="NCBIfam" id="NF005871">
    <property type="entry name" value="PRK07811.1"/>
    <property type="match status" value="1"/>
</dbReference>
<keyword evidence="7" id="KW-0808">Transferase</keyword>
<dbReference type="GO" id="GO:0030170">
    <property type="term" value="F:pyridoxal phosphate binding"/>
    <property type="evidence" value="ECO:0007669"/>
    <property type="project" value="InterPro"/>
</dbReference>
<dbReference type="PANTHER" id="PTHR11808">
    <property type="entry name" value="TRANS-SULFURATION ENZYME FAMILY MEMBER"/>
    <property type="match status" value="1"/>
</dbReference>
<name>A0A9D6QQ00_UNCEI</name>
<evidence type="ECO:0000256" key="6">
    <source>
        <dbReference type="SAM" id="MobiDB-lite"/>
    </source>
</evidence>
<dbReference type="AlphaFoldDB" id="A0A9D6QQ00"/>
<organism evidence="7 8">
    <name type="scientific">Eiseniibacteriota bacterium</name>
    <dbReference type="NCBI Taxonomy" id="2212470"/>
    <lineage>
        <taxon>Bacteria</taxon>
        <taxon>Candidatus Eiseniibacteriota</taxon>
    </lineage>
</organism>
<accession>A0A9D6QQ00</accession>
<gene>
    <name evidence="7" type="ORF">HY076_09020</name>
</gene>
<keyword evidence="3 4" id="KW-0663">Pyridoxal phosphate</keyword>
<dbReference type="Gene3D" id="3.40.640.10">
    <property type="entry name" value="Type I PLP-dependent aspartate aminotransferase-like (Major domain)"/>
    <property type="match status" value="1"/>
</dbReference>
<sequence>MGGEKSLGPKAGFSTRAIHAGQEPDPSTGAVVVPIYQTSTYAQEALGRNKGFEYARTHNPTRFALERNIAALEGGRHGFCFASGLAATNTLLETLSAGDHVVAGHNHYGGTFRIMDRVFRRLGLEFTFIATDDVDRVAAAFRPNTRMLFVETPTNPMMQLTDIAAVSRVAHERTIRVAVDNTFMTPFFQRPLELGADVVLHSVTKYLNGHSDMLGGALVTSDEALADSLRFLQNAAGGVPGPMDCWLALRGTKTLAVRMQRHDQNAGALAQHLEGKPGVSRVFYPGLASHPQHALARRQASGFGGMMSFIPGDGSLEAGRRVFDRLRLFSRAESLGGVESLACHPATMTHASVPRETRLSMGFADGLIRLSVGIEDVDDLRADLDQALETI</sequence>
<dbReference type="GO" id="GO:0009086">
    <property type="term" value="P:methionine biosynthetic process"/>
    <property type="evidence" value="ECO:0007669"/>
    <property type="project" value="UniProtKB-ARBA"/>
</dbReference>
<dbReference type="SUPFAM" id="SSF53383">
    <property type="entry name" value="PLP-dependent transferases"/>
    <property type="match status" value="1"/>
</dbReference>
<evidence type="ECO:0000256" key="2">
    <source>
        <dbReference type="ARBA" id="ARBA00009077"/>
    </source>
</evidence>
<dbReference type="GO" id="GO:0019343">
    <property type="term" value="P:cysteine biosynthetic process via cystathionine"/>
    <property type="evidence" value="ECO:0007669"/>
    <property type="project" value="TreeGrafter"/>
</dbReference>
<dbReference type="GO" id="GO:0019346">
    <property type="term" value="P:transsulfuration"/>
    <property type="evidence" value="ECO:0007669"/>
    <property type="project" value="InterPro"/>
</dbReference>
<dbReference type="Gene3D" id="3.90.1150.10">
    <property type="entry name" value="Aspartate Aminotransferase, domain 1"/>
    <property type="match status" value="1"/>
</dbReference>
<dbReference type="GO" id="GO:0003962">
    <property type="term" value="F:cystathionine gamma-synthase activity"/>
    <property type="evidence" value="ECO:0007669"/>
    <property type="project" value="UniProtKB-EC"/>
</dbReference>
<comment type="similarity">
    <text evidence="2 5">Belongs to the trans-sulfuration enzymes family.</text>
</comment>
<dbReference type="InterPro" id="IPR015421">
    <property type="entry name" value="PyrdxlP-dep_Trfase_major"/>
</dbReference>
<evidence type="ECO:0000313" key="8">
    <source>
        <dbReference type="Proteomes" id="UP000807850"/>
    </source>
</evidence>
<dbReference type="GO" id="GO:0004123">
    <property type="term" value="F:cystathionine gamma-lyase activity"/>
    <property type="evidence" value="ECO:0007669"/>
    <property type="project" value="TreeGrafter"/>
</dbReference>
<dbReference type="FunFam" id="3.90.1150.10:FF:000033">
    <property type="entry name" value="Cystathionine gamma-synthase"/>
    <property type="match status" value="1"/>
</dbReference>
<dbReference type="InterPro" id="IPR015424">
    <property type="entry name" value="PyrdxlP-dep_Trfase"/>
</dbReference>
<reference evidence="7" key="1">
    <citation type="submission" date="2020-07" db="EMBL/GenBank/DDBJ databases">
        <title>Huge and variable diversity of episymbiotic CPR bacteria and DPANN archaea in groundwater ecosystems.</title>
        <authorList>
            <person name="He C.Y."/>
            <person name="Keren R."/>
            <person name="Whittaker M."/>
            <person name="Farag I.F."/>
            <person name="Doudna J."/>
            <person name="Cate J.H.D."/>
            <person name="Banfield J.F."/>
        </authorList>
    </citation>
    <scope>NUCLEOTIDE SEQUENCE</scope>
    <source>
        <strain evidence="7">NC_groundwater_928_Pr1_S-0.2um_72_17</strain>
    </source>
</reference>
<evidence type="ECO:0000256" key="5">
    <source>
        <dbReference type="RuleBase" id="RU362118"/>
    </source>
</evidence>
<dbReference type="PIRSF" id="PIRSF001434">
    <property type="entry name" value="CGS"/>
    <property type="match status" value="1"/>
</dbReference>
<dbReference type="Proteomes" id="UP000807850">
    <property type="component" value="Unassembled WGS sequence"/>
</dbReference>
<evidence type="ECO:0000256" key="1">
    <source>
        <dbReference type="ARBA" id="ARBA00001933"/>
    </source>
</evidence>
<evidence type="ECO:0000256" key="3">
    <source>
        <dbReference type="ARBA" id="ARBA00022898"/>
    </source>
</evidence>
<dbReference type="PANTHER" id="PTHR11808:SF15">
    <property type="entry name" value="CYSTATHIONINE GAMMA-LYASE"/>
    <property type="match status" value="1"/>
</dbReference>
<proteinExistence type="inferred from homology"/>
<dbReference type="InterPro" id="IPR000277">
    <property type="entry name" value="Cys/Met-Metab_PyrdxlP-dep_enz"/>
</dbReference>
<comment type="caution">
    <text evidence="7">The sequence shown here is derived from an EMBL/GenBank/DDBJ whole genome shotgun (WGS) entry which is preliminary data.</text>
</comment>
<dbReference type="GO" id="GO:0005737">
    <property type="term" value="C:cytoplasm"/>
    <property type="evidence" value="ECO:0007669"/>
    <property type="project" value="TreeGrafter"/>
</dbReference>
<dbReference type="InterPro" id="IPR015422">
    <property type="entry name" value="PyrdxlP-dep_Trfase_small"/>
</dbReference>
<feature type="region of interest" description="Disordered" evidence="6">
    <location>
        <begin position="1"/>
        <end position="25"/>
    </location>
</feature>
<dbReference type="Pfam" id="PF01053">
    <property type="entry name" value="Cys_Met_Meta_PP"/>
    <property type="match status" value="1"/>
</dbReference>